<name>A0AAD5CQZ7_AMBAR</name>
<protein>
    <recommendedName>
        <fullName evidence="5">Tropinone reductase-like protein</fullName>
    </recommendedName>
</protein>
<dbReference type="GO" id="GO:0016616">
    <property type="term" value="F:oxidoreductase activity, acting on the CH-OH group of donors, NAD or NADP as acceptor"/>
    <property type="evidence" value="ECO:0007669"/>
    <property type="project" value="UniProtKB-ARBA"/>
</dbReference>
<dbReference type="InterPro" id="IPR036291">
    <property type="entry name" value="NAD(P)-bd_dom_sf"/>
</dbReference>
<keyword evidence="1" id="KW-0521">NADP</keyword>
<dbReference type="InterPro" id="IPR020904">
    <property type="entry name" value="Sc_DH/Rdtase_CS"/>
</dbReference>
<keyword evidence="4" id="KW-1185">Reference proteome</keyword>
<feature type="non-terminal residue" evidence="3">
    <location>
        <position position="268"/>
    </location>
</feature>
<gene>
    <name evidence="3" type="ORF">M8C21_008106</name>
</gene>
<dbReference type="PRINTS" id="PR00080">
    <property type="entry name" value="SDRFAMILY"/>
</dbReference>
<dbReference type="SUPFAM" id="SSF51735">
    <property type="entry name" value="NAD(P)-binding Rossmann-fold domains"/>
    <property type="match status" value="1"/>
</dbReference>
<dbReference type="Gene3D" id="3.40.50.720">
    <property type="entry name" value="NAD(P)-binding Rossmann-like Domain"/>
    <property type="match status" value="1"/>
</dbReference>
<accession>A0AAD5CQZ7</accession>
<dbReference type="EMBL" id="JAMZMK010006930">
    <property type="protein sequence ID" value="KAI7746626.1"/>
    <property type="molecule type" value="Genomic_DNA"/>
</dbReference>
<dbReference type="Proteomes" id="UP001206925">
    <property type="component" value="Unassembled WGS sequence"/>
</dbReference>
<dbReference type="AlphaFoldDB" id="A0AAD5CQZ7"/>
<evidence type="ECO:0000313" key="3">
    <source>
        <dbReference type="EMBL" id="KAI7746626.1"/>
    </source>
</evidence>
<evidence type="ECO:0008006" key="5">
    <source>
        <dbReference type="Google" id="ProtNLM"/>
    </source>
</evidence>
<reference evidence="3" key="1">
    <citation type="submission" date="2022-06" db="EMBL/GenBank/DDBJ databases">
        <title>Uncovering the hologenomic basis of an extraordinary plant invasion.</title>
        <authorList>
            <person name="Bieker V.C."/>
            <person name="Martin M.D."/>
            <person name="Gilbert T."/>
            <person name="Hodgins K."/>
            <person name="Battlay P."/>
            <person name="Petersen B."/>
            <person name="Wilson J."/>
        </authorList>
    </citation>
    <scope>NUCLEOTIDE SEQUENCE</scope>
    <source>
        <strain evidence="3">AA19_3_7</strain>
        <tissue evidence="3">Leaf</tissue>
    </source>
</reference>
<proteinExistence type="predicted"/>
<keyword evidence="2" id="KW-0560">Oxidoreductase</keyword>
<dbReference type="PANTHER" id="PTHR42898">
    <property type="entry name" value="TROPINONE REDUCTASE"/>
    <property type="match status" value="1"/>
</dbReference>
<dbReference type="PANTHER" id="PTHR42898:SF103">
    <property type="entry name" value="GLUCOSE_RIBITOL DEHYDROGENASE-RELATED"/>
    <property type="match status" value="1"/>
</dbReference>
<dbReference type="FunFam" id="3.40.50.720:FF:000084">
    <property type="entry name" value="Short-chain dehydrogenase reductase"/>
    <property type="match status" value="1"/>
</dbReference>
<sequence>PNNMTIISATTSPNWSLTGMYALVTGGTRGIGYAVVEELATLGVVVHTCSRTEAELNKRLREWSAKGFTVTGSVCDVSSRPQREQLINKVSSTFNGKLNILINNAGTNLLKTVTTEFTAEEYSMFMATNLESCYHISQLAHPLLKASGVGSIVFTSSVAGLINISRGSIYAATKGAIVQLTKDFACEWAEDNVRVNSVAPWYTKTPRVEPLLSDKKFMDKLVKRTPMKRPAEPKEIASVVAFLCMPAASYVTGQTIAVDGGISVNAFP</sequence>
<evidence type="ECO:0000256" key="2">
    <source>
        <dbReference type="ARBA" id="ARBA00023002"/>
    </source>
</evidence>
<dbReference type="InterPro" id="IPR045000">
    <property type="entry name" value="TR"/>
</dbReference>
<evidence type="ECO:0000256" key="1">
    <source>
        <dbReference type="ARBA" id="ARBA00022857"/>
    </source>
</evidence>
<dbReference type="Pfam" id="PF13561">
    <property type="entry name" value="adh_short_C2"/>
    <property type="match status" value="1"/>
</dbReference>
<organism evidence="3 4">
    <name type="scientific">Ambrosia artemisiifolia</name>
    <name type="common">Common ragweed</name>
    <dbReference type="NCBI Taxonomy" id="4212"/>
    <lineage>
        <taxon>Eukaryota</taxon>
        <taxon>Viridiplantae</taxon>
        <taxon>Streptophyta</taxon>
        <taxon>Embryophyta</taxon>
        <taxon>Tracheophyta</taxon>
        <taxon>Spermatophyta</taxon>
        <taxon>Magnoliopsida</taxon>
        <taxon>eudicotyledons</taxon>
        <taxon>Gunneridae</taxon>
        <taxon>Pentapetalae</taxon>
        <taxon>asterids</taxon>
        <taxon>campanulids</taxon>
        <taxon>Asterales</taxon>
        <taxon>Asteraceae</taxon>
        <taxon>Asteroideae</taxon>
        <taxon>Heliantheae alliance</taxon>
        <taxon>Heliantheae</taxon>
        <taxon>Ambrosia</taxon>
    </lineage>
</organism>
<dbReference type="InterPro" id="IPR002347">
    <property type="entry name" value="SDR_fam"/>
</dbReference>
<dbReference type="PRINTS" id="PR00081">
    <property type="entry name" value="GDHRDH"/>
</dbReference>
<comment type="caution">
    <text evidence="3">The sequence shown here is derived from an EMBL/GenBank/DDBJ whole genome shotgun (WGS) entry which is preliminary data.</text>
</comment>
<dbReference type="PROSITE" id="PS00061">
    <property type="entry name" value="ADH_SHORT"/>
    <property type="match status" value="1"/>
</dbReference>
<evidence type="ECO:0000313" key="4">
    <source>
        <dbReference type="Proteomes" id="UP001206925"/>
    </source>
</evidence>